<dbReference type="PANTHER" id="PTHR48043:SF159">
    <property type="entry name" value="EG:EG0003.4 PROTEIN-RELATED"/>
    <property type="match status" value="1"/>
</dbReference>
<dbReference type="SUPFAM" id="SSF53756">
    <property type="entry name" value="UDP-Glycosyltransferase/glycogen phosphorylase"/>
    <property type="match status" value="1"/>
</dbReference>
<dbReference type="CDD" id="cd03784">
    <property type="entry name" value="GT1_Gtf-like"/>
    <property type="match status" value="1"/>
</dbReference>
<keyword evidence="7" id="KW-1185">Reference proteome</keyword>
<sequence>MMQLLLPLSCLFGALDAANILVFSCVPSISHQFVFRSIVKELSLRGHSVTFVTTDPMNDPTLTNLTEVDTSVSYEIYKKTDASVFNRESTNLIKMGFLALQFLYDVISMQLEVQGVKDILKKPPKSFDLIIAEAGNAFYESLQHKFKAPLISVSSFGVPRYLHELLGNSGHPMLYTDVLSTHVVPISNIWEKLDSLYAYLVNYMLCQFYMFPTFDKLARSHFGEDMPYIKDLIKETSLVVANINPIFSNNRPSVPNVIEVWNIHLNRSEPLREDVQKILDDAKGGAVYFSLGTNVRFDHVQGNIKQAILEALGELPYTVLCKWESEDFPGKPKNVILRKWLPQQAILAHPNVKLFVTQGGLQSSEEAITNAVPLVIIPFLGDQPMNAKILTKHGMAETISPKLLEKNILRDTILKVIGDEKYRSRAKELRSIFLDQPTSGLDKIIWWCEYVIRHKGAKHLKSPSADIPVYEYFMLDVFAVIFTALFVIYKIVSLAVRSLVGVLRGRKNKKQIKKKTN</sequence>
<comment type="caution">
    <text evidence="6">The sequence shown here is derived from an EMBL/GenBank/DDBJ whole genome shotgun (WGS) entry which is preliminary data.</text>
</comment>
<keyword evidence="5" id="KW-0812">Transmembrane</keyword>
<dbReference type="Proteomes" id="UP001431783">
    <property type="component" value="Unassembled WGS sequence"/>
</dbReference>
<dbReference type="GO" id="GO:0015020">
    <property type="term" value="F:glucuronosyltransferase activity"/>
    <property type="evidence" value="ECO:0007669"/>
    <property type="project" value="UniProtKB-EC"/>
</dbReference>
<gene>
    <name evidence="6" type="ORF">WA026_018367</name>
</gene>
<evidence type="ECO:0000256" key="4">
    <source>
        <dbReference type="RuleBase" id="RU003718"/>
    </source>
</evidence>
<evidence type="ECO:0000256" key="1">
    <source>
        <dbReference type="ARBA" id="ARBA00009995"/>
    </source>
</evidence>
<name>A0AAW1VBV7_9CUCU</name>
<evidence type="ECO:0000256" key="2">
    <source>
        <dbReference type="ARBA" id="ARBA00022676"/>
    </source>
</evidence>
<dbReference type="InterPro" id="IPR035595">
    <property type="entry name" value="UDP_glycos_trans_CS"/>
</dbReference>
<reference evidence="6 7" key="1">
    <citation type="submission" date="2023-03" db="EMBL/GenBank/DDBJ databases">
        <title>Genome insight into feeding habits of ladybird beetles.</title>
        <authorList>
            <person name="Li H.-S."/>
            <person name="Huang Y.-H."/>
            <person name="Pang H."/>
        </authorList>
    </citation>
    <scope>NUCLEOTIDE SEQUENCE [LARGE SCALE GENOMIC DNA]</scope>
    <source>
        <strain evidence="6">SYSU_2023b</strain>
        <tissue evidence="6">Whole body</tissue>
    </source>
</reference>
<evidence type="ECO:0000256" key="3">
    <source>
        <dbReference type="ARBA" id="ARBA00022679"/>
    </source>
</evidence>
<dbReference type="InterPro" id="IPR002213">
    <property type="entry name" value="UDP_glucos_trans"/>
</dbReference>
<organism evidence="6 7">
    <name type="scientific">Henosepilachna vigintioctopunctata</name>
    <dbReference type="NCBI Taxonomy" id="420089"/>
    <lineage>
        <taxon>Eukaryota</taxon>
        <taxon>Metazoa</taxon>
        <taxon>Ecdysozoa</taxon>
        <taxon>Arthropoda</taxon>
        <taxon>Hexapoda</taxon>
        <taxon>Insecta</taxon>
        <taxon>Pterygota</taxon>
        <taxon>Neoptera</taxon>
        <taxon>Endopterygota</taxon>
        <taxon>Coleoptera</taxon>
        <taxon>Polyphaga</taxon>
        <taxon>Cucujiformia</taxon>
        <taxon>Coccinelloidea</taxon>
        <taxon>Coccinellidae</taxon>
        <taxon>Epilachninae</taxon>
        <taxon>Epilachnini</taxon>
        <taxon>Henosepilachna</taxon>
    </lineage>
</organism>
<comment type="catalytic activity">
    <reaction evidence="5">
        <text>glucuronate acceptor + UDP-alpha-D-glucuronate = acceptor beta-D-glucuronoside + UDP + H(+)</text>
        <dbReference type="Rhea" id="RHEA:21032"/>
        <dbReference type="ChEBI" id="CHEBI:15378"/>
        <dbReference type="ChEBI" id="CHEBI:58052"/>
        <dbReference type="ChEBI" id="CHEBI:58223"/>
        <dbReference type="ChEBI" id="CHEBI:132367"/>
        <dbReference type="ChEBI" id="CHEBI:132368"/>
        <dbReference type="EC" id="2.4.1.17"/>
    </reaction>
</comment>
<evidence type="ECO:0000313" key="7">
    <source>
        <dbReference type="Proteomes" id="UP001431783"/>
    </source>
</evidence>
<dbReference type="EMBL" id="JARQZJ010000132">
    <property type="protein sequence ID" value="KAK9892165.1"/>
    <property type="molecule type" value="Genomic_DNA"/>
</dbReference>
<dbReference type="Gene3D" id="3.40.50.2000">
    <property type="entry name" value="Glycogen Phosphorylase B"/>
    <property type="match status" value="2"/>
</dbReference>
<dbReference type="AlphaFoldDB" id="A0AAW1VBV7"/>
<feature type="chain" id="PRO_5043085596" description="UDP-glucuronosyltransferase" evidence="5">
    <location>
        <begin position="18"/>
        <end position="517"/>
    </location>
</feature>
<dbReference type="PROSITE" id="PS00375">
    <property type="entry name" value="UDPGT"/>
    <property type="match status" value="1"/>
</dbReference>
<accession>A0AAW1VBV7</accession>
<proteinExistence type="inferred from homology"/>
<dbReference type="PANTHER" id="PTHR48043">
    <property type="entry name" value="EG:EG0003.4 PROTEIN-RELATED"/>
    <property type="match status" value="1"/>
</dbReference>
<dbReference type="InterPro" id="IPR050271">
    <property type="entry name" value="UDP-glycosyltransferase"/>
</dbReference>
<dbReference type="EC" id="2.4.1.17" evidence="5"/>
<protein>
    <recommendedName>
        <fullName evidence="5">UDP-glucuronosyltransferase</fullName>
        <ecNumber evidence="5">2.4.1.17</ecNumber>
    </recommendedName>
</protein>
<dbReference type="FunFam" id="3.40.50.2000:FF:000050">
    <property type="entry name" value="UDP-glucuronosyltransferase"/>
    <property type="match status" value="1"/>
</dbReference>
<feature type="signal peptide" evidence="5">
    <location>
        <begin position="1"/>
        <end position="17"/>
    </location>
</feature>
<dbReference type="Pfam" id="PF00201">
    <property type="entry name" value="UDPGT"/>
    <property type="match status" value="1"/>
</dbReference>
<keyword evidence="5" id="KW-0732">Signal</keyword>
<keyword evidence="3 4" id="KW-0808">Transferase</keyword>
<feature type="transmembrane region" description="Helical" evidence="5">
    <location>
        <begin position="472"/>
        <end position="500"/>
    </location>
</feature>
<comment type="similarity">
    <text evidence="1 4">Belongs to the UDP-glycosyltransferase family.</text>
</comment>
<evidence type="ECO:0000313" key="6">
    <source>
        <dbReference type="EMBL" id="KAK9892165.1"/>
    </source>
</evidence>
<dbReference type="GO" id="GO:0016020">
    <property type="term" value="C:membrane"/>
    <property type="evidence" value="ECO:0007669"/>
    <property type="project" value="UniProtKB-SubCell"/>
</dbReference>
<keyword evidence="5" id="KW-1133">Transmembrane helix</keyword>
<keyword evidence="2 4" id="KW-0328">Glycosyltransferase</keyword>
<comment type="subcellular location">
    <subcellularLocation>
        <location evidence="5">Membrane</location>
        <topology evidence="5">Single-pass membrane protein</topology>
    </subcellularLocation>
</comment>
<evidence type="ECO:0000256" key="5">
    <source>
        <dbReference type="RuleBase" id="RU362059"/>
    </source>
</evidence>
<keyword evidence="5" id="KW-0472">Membrane</keyword>